<reference evidence="3" key="1">
    <citation type="submission" date="2018-08" db="EMBL/GenBank/DDBJ databases">
        <authorList>
            <person name="Rossello M."/>
        </authorList>
    </citation>
    <scope>NUCLEOTIDE SEQUENCE [LARGE SCALE GENOMIC DNA]</scope>
    <source>
        <strain evidence="3">cv. Chinese Spring</strain>
    </source>
</reference>
<accession>A0A3B6QB14</accession>
<protein>
    <recommendedName>
        <fullName evidence="2">DUF6598 domain-containing protein</fullName>
    </recommendedName>
</protein>
<sequence>MSWIRRTTDSLCDRVRGVAPGYVFLLDESIHGKAQLLAELRGWRTYLEEIVEKLGLWNTPSKELCCRQSETLLELRGHVERLRLFEEKTAVDRGRRTLVDSSVDQIVKDIMAGEEAGQIAPNDDGAEEDQQPGLQLPAGPNTPVLRNDTAAAVAAAVGGLVTPFHMETFDLKSMVADLSGVPMAKLKMQAETEDEVLLLWEPGGKAEQPPPSSKIRANFRSARLEGHDVNHGGRVDYQFFSPPIDFDTEEESPLQPGRHTDAIGAPLERSANVLSIKVTSSGVASFPLSLYGSVVVRDALDDEGICLFHRERDDPQLITSQGEPLLLTGPTRGLVVFGFLFFDFNLKLKTGRVEDDIEFIQDMMEYNRHMNQHTHISDSLSSPLGAVELCYMAVRGAIGPPSRSRS</sequence>
<dbReference type="EnsemblPlants" id="TraesCS6D02G087000.1">
    <property type="protein sequence ID" value="TraesCS6D02G087000.1.cds1"/>
    <property type="gene ID" value="TraesCS6D02G087000"/>
</dbReference>
<dbReference type="Proteomes" id="UP000019116">
    <property type="component" value="Chromosome 6D"/>
</dbReference>
<dbReference type="AlphaFoldDB" id="A0A3B6QB14"/>
<proteinExistence type="predicted"/>
<dbReference type="Gramene" id="TraesCAD_scaffold_062334_01G000100.1">
    <property type="protein sequence ID" value="TraesCAD_scaffold_062334_01G000100.1"/>
    <property type="gene ID" value="TraesCAD_scaffold_062334_01G000100"/>
</dbReference>
<dbReference type="STRING" id="4565.A0A3B6QB14"/>
<reference evidence="3" key="2">
    <citation type="submission" date="2018-10" db="UniProtKB">
        <authorList>
            <consortium name="EnsemblPlants"/>
        </authorList>
    </citation>
    <scope>IDENTIFICATION</scope>
</reference>
<dbReference type="Gramene" id="TraesROB_scaffold_179398_01G000100.1">
    <property type="protein sequence ID" value="TraesROB_scaffold_179398_01G000100.1"/>
    <property type="gene ID" value="TraesROB_scaffold_179398_01G000100"/>
</dbReference>
<dbReference type="Gramene" id="TraesWEE_scaffold_072659_01G000100.1">
    <property type="protein sequence ID" value="TraesWEE_scaffold_072659_01G000100.1"/>
    <property type="gene ID" value="TraesWEE_scaffold_072659_01G000100"/>
</dbReference>
<evidence type="ECO:0000313" key="4">
    <source>
        <dbReference type="Proteomes" id="UP000019116"/>
    </source>
</evidence>
<dbReference type="Gramene" id="TraesCS6D03G0177800.1">
    <property type="protein sequence ID" value="TraesCS6D03G0177800.1.CDS1"/>
    <property type="gene ID" value="TraesCS6D03G0177800"/>
</dbReference>
<name>A0A3B6QB14_WHEAT</name>
<dbReference type="Gramene" id="TraesCLE_scaffold_064444_01G000100.1">
    <property type="protein sequence ID" value="TraesCLE_scaffold_064444_01G000100.1"/>
    <property type="gene ID" value="TraesCLE_scaffold_064444_01G000100"/>
</dbReference>
<dbReference type="Pfam" id="PF20241">
    <property type="entry name" value="DUF6598"/>
    <property type="match status" value="1"/>
</dbReference>
<dbReference type="Gramene" id="TraesCS6D02G087000.1">
    <property type="protein sequence ID" value="TraesCS6D02G087000.1.cds1"/>
    <property type="gene ID" value="TraesCS6D02G087000"/>
</dbReference>
<organism evidence="3">
    <name type="scientific">Triticum aestivum</name>
    <name type="common">Wheat</name>
    <dbReference type="NCBI Taxonomy" id="4565"/>
    <lineage>
        <taxon>Eukaryota</taxon>
        <taxon>Viridiplantae</taxon>
        <taxon>Streptophyta</taxon>
        <taxon>Embryophyta</taxon>
        <taxon>Tracheophyta</taxon>
        <taxon>Spermatophyta</taxon>
        <taxon>Magnoliopsida</taxon>
        <taxon>Liliopsida</taxon>
        <taxon>Poales</taxon>
        <taxon>Poaceae</taxon>
        <taxon>BOP clade</taxon>
        <taxon>Pooideae</taxon>
        <taxon>Triticodae</taxon>
        <taxon>Triticeae</taxon>
        <taxon>Triticinae</taxon>
        <taxon>Triticum</taxon>
    </lineage>
</organism>
<dbReference type="PANTHER" id="PTHR33065:SF163">
    <property type="entry name" value="OS05G0112700 PROTEIN"/>
    <property type="match status" value="1"/>
</dbReference>
<feature type="domain" description="DUF6598" evidence="2">
    <location>
        <begin position="271"/>
        <end position="397"/>
    </location>
</feature>
<evidence type="ECO:0000313" key="3">
    <source>
        <dbReference type="EnsemblPlants" id="TraesCS6D02G087000.1.cds1"/>
    </source>
</evidence>
<evidence type="ECO:0000256" key="1">
    <source>
        <dbReference type="SAM" id="MobiDB-lite"/>
    </source>
</evidence>
<dbReference type="Gramene" id="TraesRN6D0100199400.1">
    <property type="protein sequence ID" value="TraesRN6D0100199400.1"/>
    <property type="gene ID" value="TraesRN6D0100199400"/>
</dbReference>
<keyword evidence="4" id="KW-1185">Reference proteome</keyword>
<dbReference type="Gramene" id="TraesROB_scaffold_080110_01G000100.1">
    <property type="protein sequence ID" value="TraesROB_scaffold_080110_01G000100.1"/>
    <property type="gene ID" value="TraesROB_scaffold_080110_01G000100"/>
</dbReference>
<dbReference type="PANTHER" id="PTHR33065">
    <property type="entry name" value="OS07G0486400 PROTEIN"/>
    <property type="match status" value="1"/>
</dbReference>
<dbReference type="InterPro" id="IPR046533">
    <property type="entry name" value="DUF6598"/>
</dbReference>
<evidence type="ECO:0000259" key="2">
    <source>
        <dbReference type="Pfam" id="PF20241"/>
    </source>
</evidence>
<feature type="region of interest" description="Disordered" evidence="1">
    <location>
        <begin position="118"/>
        <end position="143"/>
    </location>
</feature>